<protein>
    <submittedName>
        <fullName evidence="1">Gamma-irradiation and mitomycin c induced 1, putative isoform 3</fullName>
    </submittedName>
</protein>
<proteinExistence type="predicted"/>
<sequence>MQSQFNAMEDKFHRRASKRPLVLEDEDDADGSNEVYRFKVLLPNGTSVDLSLKNQKPEISFEDFIDLIRVEYDYIVRSQRQSVKRKRIINWNSEKLYLEGDMGGKIMSRIKLRHFKPLKCHILRLHDGSGEVANTYENMWDLTPDTDLLMELPEEYTFETALADLIDNSLQAVWLNGKNERRLISVNVLENTISIFDTGPGMDSSDENSIVKWGKMGASLNRLSKVQAIGCKPPYLMPFFGMFGYGGPIASMHLGSCAIVSSKTKESKKVYTLQIAREALLNNSNPERCWRTDGGIRDASEDEIEKSPHQSFTKVEILKPKQKNLDIFKLQCKLKDTYFPYIQCDELSKVGRTITPVEFQVVNGVDLTEIDGGEAAITNLLSCNGPEFSILLHFSLRRENVATKGSKASQEANARLKCIYFPIRQGKENIERILERLGAEGCGVRENYEDFSRVSIRRLGRLLPDARWALLPFMDLRQRKGDKSHLLKRCCLRVKCFVETDAGFNPTPSKTDLAHHNPFSIALKNFGSRHVEKEKDVDVDIYRGGKQLTFLQLEREYQDWLLLMHDSYDEEIVSGEDQPVLVVGPLNKKALGISSDVIRVHKILKRKGVLWKRRQRIKVLKGACAGFHKNNVYATLEYFLIEGFQGDFGGEARIICRPLGLSNGSILSVKDGNASFDIRSSLSLPVSVIDSGKCLAIDDTDWDCQLEKQCQKAPSRIDLLNAKQCQELEVDGALPADATVHAGLVPPKEIVAVLRPRSFGSSSASNDLEQKDILKINLEMSMEVNFRRTKNHQDVKHIYSGRITPSSHKGFNGLYVFPIGSKFTHLFQVAGLYTFLFSIEHSGCQDCKKTLLVVPSLKVGKWRLLSDGKIPSYNVRVGSCFALIPIACYDIYGNRMPFSSIPNFKIKLVMNEGMLVDVTQMKPSLSSDNLVLNIEDVMIESNGLDSMRPHYAATLVIYSKDESVSISVECQVTPGALRNVRACPEVLGNQLLPGFIIEQLVLEMFDAYGNHVAEGAEVQFHLDGFVIQGHLGSKYKVDDRGCIDLGGLLEVTAGYGKSVSLSVLHDGKVVFKREFQTEKRELRIASVVPERCIAGSILEDLAFEVVDSQGVVDETFHDDEKHGQSHRLIVNSESFETCDSICYAFIHGCCIVTSIPLPEIEGPFCFVAFHSRYMDLYLNVKVSLVRPRKVESDEIEYPSDQKGLFLQKSQSVKDVGCLLSLVKYDKELEDEVCKYGERIAKWEHLLETLDCRKASIERYVSGLQASLEPNLIDNLDSLSTKEEMMIRIKERDHSAASVLCSLAQKLPFQEPWMDVIEGLVGVVALLGTVCTSKLSRILAEYLGEDQMLAVVCKSYTAARALEKYEHNGKVDWKLGLHAEATALGKSISGRFLVVCLEDIRPYPGLIEVSDPQRKLALPDPRLPTGNTPPGFIGYAVNMVNIDHPHLENLTTAGHGLRETLFYRLFSKLQVYETREHMENARACIKHSAISLDGGILRKNGIISLGYRNPEIHFPVQMHVSQQHKEIMEQIKKMKLELRSILQHIERISENHAKASKKFNKRKMKLEKCMDRMDSTIKYYHVEYAPNTLKSEEAPPM</sequence>
<reference evidence="1 2" key="1">
    <citation type="journal article" date="2013" name="Genome Biol.">
        <title>The genome sequence of the most widely cultivated cacao type and its use to identify candidate genes regulating pod color.</title>
        <authorList>
            <person name="Motamayor J.C."/>
            <person name="Mockaitis K."/>
            <person name="Schmutz J."/>
            <person name="Haiminen N."/>
            <person name="Iii D.L."/>
            <person name="Cornejo O."/>
            <person name="Findley S.D."/>
            <person name="Zheng P."/>
            <person name="Utro F."/>
            <person name="Royaert S."/>
            <person name="Saski C."/>
            <person name="Jenkins J."/>
            <person name="Podicheti R."/>
            <person name="Zhao M."/>
            <person name="Scheffler B.E."/>
            <person name="Stack J.C."/>
            <person name="Feltus F.A."/>
            <person name="Mustiga G.M."/>
            <person name="Amores F."/>
            <person name="Phillips W."/>
            <person name="Marelli J.P."/>
            <person name="May G.D."/>
            <person name="Shapiro H."/>
            <person name="Ma J."/>
            <person name="Bustamante C.D."/>
            <person name="Schnell R.J."/>
            <person name="Main D."/>
            <person name="Gilbert D."/>
            <person name="Parida L."/>
            <person name="Kuhn D.N."/>
        </authorList>
    </citation>
    <scope>NUCLEOTIDE SEQUENCE [LARGE SCALE GENOMIC DNA]</scope>
    <source>
        <strain evidence="2">cv. Matina 1-6</strain>
    </source>
</reference>
<evidence type="ECO:0000313" key="2">
    <source>
        <dbReference type="Proteomes" id="UP000026915"/>
    </source>
</evidence>
<evidence type="ECO:0000313" key="1">
    <source>
        <dbReference type="EMBL" id="EOY23566.1"/>
    </source>
</evidence>
<dbReference type="Gene3D" id="3.30.565.10">
    <property type="entry name" value="Histidine kinase-like ATPase, C-terminal domain"/>
    <property type="match status" value="1"/>
</dbReference>
<dbReference type="EMBL" id="CM001881">
    <property type="protein sequence ID" value="EOY23566.1"/>
    <property type="molecule type" value="Genomic_DNA"/>
</dbReference>
<dbReference type="eggNOG" id="ENOG502QQS5">
    <property type="taxonomic scope" value="Eukaryota"/>
</dbReference>
<dbReference type="InParanoid" id="A0A061G1V8"/>
<name>A0A061G1V8_THECC</name>
<organism evidence="1 2">
    <name type="scientific">Theobroma cacao</name>
    <name type="common">Cacao</name>
    <name type="synonym">Cocoa</name>
    <dbReference type="NCBI Taxonomy" id="3641"/>
    <lineage>
        <taxon>Eukaryota</taxon>
        <taxon>Viridiplantae</taxon>
        <taxon>Streptophyta</taxon>
        <taxon>Embryophyta</taxon>
        <taxon>Tracheophyta</taxon>
        <taxon>Spermatophyta</taxon>
        <taxon>Magnoliopsida</taxon>
        <taxon>eudicotyledons</taxon>
        <taxon>Gunneridae</taxon>
        <taxon>Pentapetalae</taxon>
        <taxon>rosids</taxon>
        <taxon>malvids</taxon>
        <taxon>Malvales</taxon>
        <taxon>Malvaceae</taxon>
        <taxon>Byttnerioideae</taxon>
        <taxon>Theobroma</taxon>
    </lineage>
</organism>
<dbReference type="FunCoup" id="A0A061G1V8">
    <property type="interactions" value="70"/>
</dbReference>
<dbReference type="Gramene" id="EOY23566">
    <property type="protein sequence ID" value="EOY23566"/>
    <property type="gene ID" value="TCM_015420"/>
</dbReference>
<keyword evidence="2" id="KW-1185">Reference proteome</keyword>
<dbReference type="OMA" id="QCDEVSK"/>
<dbReference type="Pfam" id="PF13589">
    <property type="entry name" value="HATPase_c_3"/>
    <property type="match status" value="1"/>
</dbReference>
<dbReference type="PANTHER" id="PTHR33566">
    <property type="entry name" value="EN/SPM-LIKE TRANSPOSON-RELATED"/>
    <property type="match status" value="1"/>
</dbReference>
<dbReference type="Proteomes" id="UP000026915">
    <property type="component" value="Chromosome 3"/>
</dbReference>
<gene>
    <name evidence="1" type="ORF">TCM_015420</name>
</gene>
<dbReference type="PANTHER" id="PTHR33566:SF1">
    <property type="entry name" value="EN_SPM-LIKE TRANSPOSON-RELATED"/>
    <property type="match status" value="1"/>
</dbReference>
<accession>A0A061G1V8</accession>
<dbReference type="SUPFAM" id="SSF55874">
    <property type="entry name" value="ATPase domain of HSP90 chaperone/DNA topoisomerase II/histidine kinase"/>
    <property type="match status" value="1"/>
</dbReference>
<dbReference type="STRING" id="3641.A0A061G1V8"/>
<dbReference type="InterPro" id="IPR036890">
    <property type="entry name" value="HATPase_C_sf"/>
</dbReference>